<evidence type="ECO:0000256" key="8">
    <source>
        <dbReference type="RuleBase" id="RU364100"/>
    </source>
</evidence>
<evidence type="ECO:0000256" key="9">
    <source>
        <dbReference type="SAM" id="MobiDB-lite"/>
    </source>
</evidence>
<evidence type="ECO:0000313" key="11">
    <source>
        <dbReference type="Proteomes" id="UP000295164"/>
    </source>
</evidence>
<keyword evidence="3" id="KW-0227">DNA damage</keyword>
<dbReference type="OrthoDB" id="9782620at2"/>
<protein>
    <recommendedName>
        <fullName evidence="8">Abasic site processing protein</fullName>
        <ecNumber evidence="8">3.4.-.-</ecNumber>
    </recommendedName>
</protein>
<evidence type="ECO:0000256" key="2">
    <source>
        <dbReference type="ARBA" id="ARBA00022670"/>
    </source>
</evidence>
<dbReference type="GO" id="GO:0106300">
    <property type="term" value="P:protein-DNA covalent cross-linking repair"/>
    <property type="evidence" value="ECO:0007669"/>
    <property type="project" value="InterPro"/>
</dbReference>
<accession>A0A4R4E0X6</accession>
<comment type="caution">
    <text evidence="10">The sequence shown here is derived from an EMBL/GenBank/DDBJ whole genome shotgun (WGS) entry which is preliminary data.</text>
</comment>
<dbReference type="PANTHER" id="PTHR13604">
    <property type="entry name" value="DC12-RELATED"/>
    <property type="match status" value="1"/>
</dbReference>
<dbReference type="GO" id="GO:0003697">
    <property type="term" value="F:single-stranded DNA binding"/>
    <property type="evidence" value="ECO:0007669"/>
    <property type="project" value="InterPro"/>
</dbReference>
<keyword evidence="5" id="KW-0190">Covalent protein-DNA linkage</keyword>
<evidence type="ECO:0000313" key="10">
    <source>
        <dbReference type="EMBL" id="TCZ73084.1"/>
    </source>
</evidence>
<sequence length="247" mass="28429">MCYHYSITKKQAQVLQLIAAEWEMPFEPVYHANGFTFPLMPVITSQEPGKVQAYSWGLIPHWTAGLAEAQKLRTQTLNAKAETVFEKPSFRNYIPKRRCLVLADGFFEWMEYQKKKYPHFVRAQGDELFAFAGIYSHWTEPETGELYRTFSILTTEANPFMARIHNTKQRMPVILPREAWSRWLDPELAKEQVQELLCPCPEGFLQAHTIDRSIGRPGADSNHEATLAPVDYPELGSSSEQASLFDR</sequence>
<dbReference type="Pfam" id="PF02586">
    <property type="entry name" value="SRAP"/>
    <property type="match status" value="1"/>
</dbReference>
<comment type="similarity">
    <text evidence="1 8">Belongs to the SOS response-associated peptidase family.</text>
</comment>
<gene>
    <name evidence="10" type="ORF">E0486_06945</name>
</gene>
<feature type="region of interest" description="Disordered" evidence="9">
    <location>
        <begin position="215"/>
        <end position="247"/>
    </location>
</feature>
<keyword evidence="4 8" id="KW-0378">Hydrolase</keyword>
<keyword evidence="7" id="KW-0456">Lyase</keyword>
<evidence type="ECO:0000256" key="3">
    <source>
        <dbReference type="ARBA" id="ARBA00022763"/>
    </source>
</evidence>
<organism evidence="10 11">
    <name type="scientific">Flaviaesturariibacter aridisoli</name>
    <dbReference type="NCBI Taxonomy" id="2545761"/>
    <lineage>
        <taxon>Bacteria</taxon>
        <taxon>Pseudomonadati</taxon>
        <taxon>Bacteroidota</taxon>
        <taxon>Chitinophagia</taxon>
        <taxon>Chitinophagales</taxon>
        <taxon>Chitinophagaceae</taxon>
        <taxon>Flaviaestuariibacter</taxon>
    </lineage>
</organism>
<dbReference type="Gene3D" id="3.90.1680.10">
    <property type="entry name" value="SOS response associated peptidase-like"/>
    <property type="match status" value="1"/>
</dbReference>
<proteinExistence type="inferred from homology"/>
<dbReference type="AlphaFoldDB" id="A0A4R4E0X6"/>
<dbReference type="GO" id="GO:0006508">
    <property type="term" value="P:proteolysis"/>
    <property type="evidence" value="ECO:0007669"/>
    <property type="project" value="UniProtKB-KW"/>
</dbReference>
<dbReference type="EC" id="3.4.-.-" evidence="8"/>
<dbReference type="Proteomes" id="UP000295164">
    <property type="component" value="Unassembled WGS sequence"/>
</dbReference>
<evidence type="ECO:0000256" key="1">
    <source>
        <dbReference type="ARBA" id="ARBA00008136"/>
    </source>
</evidence>
<dbReference type="GO" id="GO:0016829">
    <property type="term" value="F:lyase activity"/>
    <property type="evidence" value="ECO:0007669"/>
    <property type="project" value="UniProtKB-KW"/>
</dbReference>
<dbReference type="InterPro" id="IPR036590">
    <property type="entry name" value="SRAP-like"/>
</dbReference>
<dbReference type="PANTHER" id="PTHR13604:SF0">
    <property type="entry name" value="ABASIC SITE PROCESSING PROTEIN HMCES"/>
    <property type="match status" value="1"/>
</dbReference>
<dbReference type="SUPFAM" id="SSF143081">
    <property type="entry name" value="BB1717-like"/>
    <property type="match status" value="1"/>
</dbReference>
<keyword evidence="2 8" id="KW-0645">Protease</keyword>
<dbReference type="GO" id="GO:0008233">
    <property type="term" value="F:peptidase activity"/>
    <property type="evidence" value="ECO:0007669"/>
    <property type="project" value="UniProtKB-KW"/>
</dbReference>
<evidence type="ECO:0000256" key="4">
    <source>
        <dbReference type="ARBA" id="ARBA00022801"/>
    </source>
</evidence>
<keyword evidence="11" id="KW-1185">Reference proteome</keyword>
<reference evidence="10 11" key="1">
    <citation type="submission" date="2019-03" db="EMBL/GenBank/DDBJ databases">
        <authorList>
            <person name="Kim M.K.M."/>
        </authorList>
    </citation>
    <scope>NUCLEOTIDE SEQUENCE [LARGE SCALE GENOMIC DNA]</scope>
    <source>
        <strain evidence="10 11">17J68-15</strain>
    </source>
</reference>
<name>A0A4R4E0X6_9BACT</name>
<keyword evidence="6" id="KW-0238">DNA-binding</keyword>
<evidence type="ECO:0000256" key="6">
    <source>
        <dbReference type="ARBA" id="ARBA00023125"/>
    </source>
</evidence>
<evidence type="ECO:0000256" key="5">
    <source>
        <dbReference type="ARBA" id="ARBA00023124"/>
    </source>
</evidence>
<feature type="compositionally biased region" description="Polar residues" evidence="9">
    <location>
        <begin position="236"/>
        <end position="247"/>
    </location>
</feature>
<dbReference type="EMBL" id="SKFH01000008">
    <property type="protein sequence ID" value="TCZ73084.1"/>
    <property type="molecule type" value="Genomic_DNA"/>
</dbReference>
<dbReference type="RefSeq" id="WP_131851429.1">
    <property type="nucleotide sequence ID" value="NZ_SKFH01000008.1"/>
</dbReference>
<evidence type="ECO:0000256" key="7">
    <source>
        <dbReference type="ARBA" id="ARBA00023239"/>
    </source>
</evidence>
<dbReference type="InterPro" id="IPR003738">
    <property type="entry name" value="SRAP"/>
</dbReference>